<dbReference type="OrthoDB" id="74813at2759"/>
<reference evidence="3" key="1">
    <citation type="submission" date="2025-08" db="UniProtKB">
        <authorList>
            <consortium name="RefSeq"/>
        </authorList>
    </citation>
    <scope>IDENTIFICATION</scope>
</reference>
<dbReference type="AlphaFoldDB" id="A0A6P4DWX1"/>
<dbReference type="RefSeq" id="XP_016970175.2">
    <property type="nucleotide sequence ID" value="XM_017114686.2"/>
</dbReference>
<evidence type="ECO:0000256" key="1">
    <source>
        <dbReference type="SAM" id="MobiDB-lite"/>
    </source>
</evidence>
<proteinExistence type="predicted"/>
<evidence type="ECO:0000259" key="2">
    <source>
        <dbReference type="Pfam" id="PF15862"/>
    </source>
</evidence>
<feature type="compositionally biased region" description="Polar residues" evidence="1">
    <location>
        <begin position="177"/>
        <end position="189"/>
    </location>
</feature>
<dbReference type="InterPro" id="IPR031722">
    <property type="entry name" value="Coilin_N"/>
</dbReference>
<feature type="compositionally biased region" description="Basic and acidic residues" evidence="1">
    <location>
        <begin position="192"/>
        <end position="207"/>
    </location>
</feature>
<dbReference type="Pfam" id="PF15862">
    <property type="entry name" value="Coilin_N"/>
    <property type="match status" value="1"/>
</dbReference>
<protein>
    <submittedName>
        <fullName evidence="3">Uncharacterized protein LOC108038002</fullName>
    </submittedName>
</protein>
<sequence>MHHSSMKVDLSNFFKDERRQSLVFIDSNWQNIKDLQDHIQSLFNLKDLNLLTTDGCFLPPRESIKVLKSAEGLKAFRFVNHDKDTYASTSPVKSTKKRKNRSDEEDIQLNKSDLTLIRSSKRSKNHCTTNWHQIDTEASDVKAEEKKGNAPESSVESKRSKIRTDTFPVIATDDSPKQVTSKNKNQTISPKVPEKTSDLTTVKEEKAPVLLSPVGKSKKSKKKSKAKPHDIPIEKSHVIGLEKDEAHSPFILEHSKDKSLSTSTVVSSETSQLTGAERDDPESTEIPSETSHLTAGEGDGDEHAPKAFTPKKTKCPLPEVIDNAVGGEDETLPRPSISFRCPLLDLDSNIARTFEIPRREPKVQILETIILKPINGRLIPQNDTAKEFAKPLTVNDEAIQLEVNEKKAFSTIMHSDILKEVKVQDESLSASVHDADETPLSKDTIEDYIITPEDKTEAEVTFPDTTKMESTFPANSTLAKDAYRDDTTEAELTLPGDSSVAEEIHPVDTTEAELTDDSTIAEEIHPVDTTEAELTLPDNSTVAEEIHPVITTKADPTLPNDYTAAKENHPLDTTEPEKVRPAVKTYAGVILGEKGVITLIEPKLESKDIKIPPARACADNFISDSDDDVMLVDDTNLDSDSDVESIPDPKDNGALDIIKDLLQSASPLTNLPTRGDTIIFKLQRTKGDTSSKTTEFLAGNCTYVNRRTKTVTVETITCPSGAKRIMSQYVSRLDDSAEELPSLSINLKDMIEAKIVVTTVD</sequence>
<feature type="compositionally biased region" description="Basic and acidic residues" evidence="1">
    <location>
        <begin position="227"/>
        <end position="240"/>
    </location>
</feature>
<feature type="region of interest" description="Disordered" evidence="1">
    <location>
        <begin position="87"/>
        <end position="107"/>
    </location>
</feature>
<evidence type="ECO:0000313" key="3">
    <source>
        <dbReference type="RefSeq" id="XP_016970175.1"/>
    </source>
</evidence>
<dbReference type="GeneID" id="108038002"/>
<organism evidence="3">
    <name type="scientific">Drosophila rhopaloa</name>
    <name type="common">Fruit fly</name>
    <dbReference type="NCBI Taxonomy" id="1041015"/>
    <lineage>
        <taxon>Eukaryota</taxon>
        <taxon>Metazoa</taxon>
        <taxon>Ecdysozoa</taxon>
        <taxon>Arthropoda</taxon>
        <taxon>Hexapoda</taxon>
        <taxon>Insecta</taxon>
        <taxon>Pterygota</taxon>
        <taxon>Neoptera</taxon>
        <taxon>Endopterygota</taxon>
        <taxon>Diptera</taxon>
        <taxon>Brachycera</taxon>
        <taxon>Muscomorpha</taxon>
        <taxon>Ephydroidea</taxon>
        <taxon>Drosophilidae</taxon>
        <taxon>Drosophila</taxon>
        <taxon>Sophophora</taxon>
    </lineage>
</organism>
<dbReference type="RefSeq" id="XP_016970175.1">
    <property type="nucleotide sequence ID" value="XM_017114686.1"/>
</dbReference>
<feature type="compositionally biased region" description="Low complexity" evidence="1">
    <location>
        <begin position="260"/>
        <end position="274"/>
    </location>
</feature>
<feature type="compositionally biased region" description="Basic residues" evidence="1">
    <location>
        <begin position="216"/>
        <end position="226"/>
    </location>
</feature>
<feature type="compositionally biased region" description="Basic and acidic residues" evidence="1">
    <location>
        <begin position="139"/>
        <end position="164"/>
    </location>
</feature>
<gene>
    <name evidence="3" type="primary">LOC108038002</name>
</gene>
<feature type="domain" description="Coilin N-terminal" evidence="2">
    <location>
        <begin position="8"/>
        <end position="125"/>
    </location>
</feature>
<accession>A0A6P4DWX1</accession>
<feature type="region of interest" description="Disordered" evidence="1">
    <location>
        <begin position="253"/>
        <end position="314"/>
    </location>
</feature>
<feature type="region of interest" description="Disordered" evidence="1">
    <location>
        <begin position="138"/>
        <end position="240"/>
    </location>
</feature>
<name>A0A6P4DWX1_DRORH</name>